<feature type="compositionally biased region" description="Polar residues" evidence="1">
    <location>
        <begin position="259"/>
        <end position="273"/>
    </location>
</feature>
<feature type="region of interest" description="Disordered" evidence="1">
    <location>
        <begin position="505"/>
        <end position="624"/>
    </location>
</feature>
<feature type="compositionally biased region" description="Acidic residues" evidence="1">
    <location>
        <begin position="546"/>
        <end position="564"/>
    </location>
</feature>
<keyword evidence="3" id="KW-1185">Reference proteome</keyword>
<dbReference type="OrthoDB" id="10435180at2759"/>
<feature type="compositionally biased region" description="Polar residues" evidence="1">
    <location>
        <begin position="229"/>
        <end position="253"/>
    </location>
</feature>
<dbReference type="EMBL" id="CAJPWZ010001084">
    <property type="protein sequence ID" value="CAG2207656.1"/>
    <property type="molecule type" value="Genomic_DNA"/>
</dbReference>
<protein>
    <submittedName>
        <fullName evidence="2">Uncharacterized protein</fullName>
    </submittedName>
</protein>
<feature type="compositionally biased region" description="Acidic residues" evidence="1">
    <location>
        <begin position="25"/>
        <end position="41"/>
    </location>
</feature>
<accession>A0A8S3RLS2</accession>
<comment type="caution">
    <text evidence="2">The sequence shown here is derived from an EMBL/GenBank/DDBJ whole genome shotgun (WGS) entry which is preliminary data.</text>
</comment>
<feature type="compositionally biased region" description="Basic and acidic residues" evidence="1">
    <location>
        <begin position="516"/>
        <end position="545"/>
    </location>
</feature>
<evidence type="ECO:0000313" key="2">
    <source>
        <dbReference type="EMBL" id="CAG2207656.1"/>
    </source>
</evidence>
<dbReference type="AlphaFoldDB" id="A0A8S3RLS2"/>
<evidence type="ECO:0000313" key="3">
    <source>
        <dbReference type="Proteomes" id="UP000683360"/>
    </source>
</evidence>
<feature type="region of interest" description="Disordered" evidence="1">
    <location>
        <begin position="229"/>
        <end position="273"/>
    </location>
</feature>
<name>A0A8S3RLS2_MYTED</name>
<sequence length="798" mass="87961">MLECEHTLNDMTPKTVLPVTTNEESSSDEEENESTEEEASESESTCKSESEEPEGCTDSGVDNNTPYKNILRNRIMDRDNFSETSSLDSNDIWSVKRTRSGRIRYNGAMRMNNDLALVNENSFDLESTFSENSNAGSLDTSKFKKGTKTSRTDFNGLNLAKNFNGLSENDDSDMCHKTVDETGACSSSNSEMISKAQNLNSENPNSISSSTQNISSEECDIQKQGTSCFEGSNQNYTTRPVETNEDSSTSNDFSEIDSQDSAFDGNNSEYSSQNKTDIMTLNRIFDEKTGDKMFEDSDTNSSFNVKCDSPADQKETLNSPQQLAAKTSADQSILGNVSQESEKDEETRETTPCNEIDENEVIVREVTPCKEISDGADTDTEFDEEKMVIDEKFGDKSNLLTLKDNTSCDASIDGLNSDPEHNETANLFNERTVEVKSEPCDVTEIEIKEETADKLDDKSIVSDSSELHIVKTEECSNLQIKKEEAENCQGANGVTKKGNMVSLVKEEIKDEMEDQTGVKRENDLEDEKKDEAEVKGEIEEIKEEVIESDDEEDESDLVTDDDGWESDHSESTNSATEDTSMDVDSAHKPRQPSIPKDFLMSQNDDSRNSGDGIRPPNVVSSSVGQNNLLAGKTIFSSHFVKEMTLGQKSVLSSPQTRQVPMILNQQGSSSEIMKQLAAAQVLGTPVQQISKLQNSNVALANGNKLVIQVPGQSNVSTQQFESKRILQIPGQMQNNTSTGNDDDGWESDHSESTNSTTEDTNKSIASKNIKKATTPQKLPVSTPKTTQAPEKFSTLLLT</sequence>
<feature type="region of interest" description="Disordered" evidence="1">
    <location>
        <begin position="1"/>
        <end position="67"/>
    </location>
</feature>
<organism evidence="2 3">
    <name type="scientific">Mytilus edulis</name>
    <name type="common">Blue mussel</name>
    <dbReference type="NCBI Taxonomy" id="6550"/>
    <lineage>
        <taxon>Eukaryota</taxon>
        <taxon>Metazoa</taxon>
        <taxon>Spiralia</taxon>
        <taxon>Lophotrochozoa</taxon>
        <taxon>Mollusca</taxon>
        <taxon>Bivalvia</taxon>
        <taxon>Autobranchia</taxon>
        <taxon>Pteriomorphia</taxon>
        <taxon>Mytilida</taxon>
        <taxon>Mytiloidea</taxon>
        <taxon>Mytilidae</taxon>
        <taxon>Mytilinae</taxon>
        <taxon>Mytilus</taxon>
    </lineage>
</organism>
<evidence type="ECO:0000256" key="1">
    <source>
        <dbReference type="SAM" id="MobiDB-lite"/>
    </source>
</evidence>
<reference evidence="2" key="1">
    <citation type="submission" date="2021-03" db="EMBL/GenBank/DDBJ databases">
        <authorList>
            <person name="Bekaert M."/>
        </authorList>
    </citation>
    <scope>NUCLEOTIDE SEQUENCE</scope>
</reference>
<dbReference type="Proteomes" id="UP000683360">
    <property type="component" value="Unassembled WGS sequence"/>
</dbReference>
<feature type="compositionally biased region" description="Polar residues" evidence="1">
    <location>
        <begin position="316"/>
        <end position="339"/>
    </location>
</feature>
<feature type="compositionally biased region" description="Polar residues" evidence="1">
    <location>
        <begin position="762"/>
        <end position="776"/>
    </location>
</feature>
<feature type="compositionally biased region" description="Polar residues" evidence="1">
    <location>
        <begin position="730"/>
        <end position="739"/>
    </location>
</feature>
<feature type="region of interest" description="Disordered" evidence="1">
    <location>
        <begin position="725"/>
        <end position="798"/>
    </location>
</feature>
<proteinExistence type="predicted"/>
<gene>
    <name evidence="2" type="ORF">MEDL_21904</name>
</gene>
<feature type="region of interest" description="Disordered" evidence="1">
    <location>
        <begin position="292"/>
        <end position="355"/>
    </location>
</feature>